<feature type="DNA-binding region" description="H-T-H motif" evidence="2">
    <location>
        <begin position="41"/>
        <end position="60"/>
    </location>
</feature>
<evidence type="ECO:0000313" key="4">
    <source>
        <dbReference type="EMBL" id="UOA24892.1"/>
    </source>
</evidence>
<dbReference type="GO" id="GO:0000976">
    <property type="term" value="F:transcription cis-regulatory region binding"/>
    <property type="evidence" value="ECO:0007669"/>
    <property type="project" value="TreeGrafter"/>
</dbReference>
<dbReference type="InterPro" id="IPR001647">
    <property type="entry name" value="HTH_TetR"/>
</dbReference>
<dbReference type="Proteomes" id="UP000830781">
    <property type="component" value="Plasmid pDSM110277_b"/>
</dbReference>
<protein>
    <submittedName>
        <fullName evidence="4">HTH-type transcriptional regulator CymR</fullName>
    </submittedName>
</protein>
<dbReference type="SUPFAM" id="SSF48498">
    <property type="entry name" value="Tetracyclin repressor-like, C-terminal domain"/>
    <property type="match status" value="1"/>
</dbReference>
<gene>
    <name evidence="4" type="primary">cymR</name>
    <name evidence="4" type="ORF">DSM110277_03339</name>
</gene>
<dbReference type="Gene3D" id="1.10.357.10">
    <property type="entry name" value="Tetracycline Repressor, domain 2"/>
    <property type="match status" value="1"/>
</dbReference>
<organism evidence="4 5">
    <name type="scientific">Sulfitobacter pontiacus</name>
    <dbReference type="NCBI Taxonomy" id="60137"/>
    <lineage>
        <taxon>Bacteria</taxon>
        <taxon>Pseudomonadati</taxon>
        <taxon>Pseudomonadota</taxon>
        <taxon>Alphaproteobacteria</taxon>
        <taxon>Rhodobacterales</taxon>
        <taxon>Roseobacteraceae</taxon>
        <taxon>Sulfitobacter</taxon>
    </lineage>
</organism>
<evidence type="ECO:0000256" key="1">
    <source>
        <dbReference type="ARBA" id="ARBA00023125"/>
    </source>
</evidence>
<dbReference type="Pfam" id="PF00440">
    <property type="entry name" value="TetR_N"/>
    <property type="match status" value="1"/>
</dbReference>
<dbReference type="PROSITE" id="PS50977">
    <property type="entry name" value="HTH_TETR_2"/>
    <property type="match status" value="1"/>
</dbReference>
<evidence type="ECO:0000256" key="2">
    <source>
        <dbReference type="PROSITE-ProRule" id="PRU00335"/>
    </source>
</evidence>
<dbReference type="GO" id="GO:0003700">
    <property type="term" value="F:DNA-binding transcription factor activity"/>
    <property type="evidence" value="ECO:0007669"/>
    <property type="project" value="TreeGrafter"/>
</dbReference>
<feature type="domain" description="HTH tetR-type" evidence="3">
    <location>
        <begin position="18"/>
        <end position="78"/>
    </location>
</feature>
<evidence type="ECO:0000259" key="3">
    <source>
        <dbReference type="PROSITE" id="PS50977"/>
    </source>
</evidence>
<keyword evidence="4" id="KW-0614">Plasmid</keyword>
<dbReference type="PANTHER" id="PTHR30055">
    <property type="entry name" value="HTH-TYPE TRANSCRIPTIONAL REGULATOR RUTR"/>
    <property type="match status" value="1"/>
</dbReference>
<dbReference type="RefSeq" id="WP_005848500.1">
    <property type="nucleotide sequence ID" value="NZ_CP084961.1"/>
</dbReference>
<dbReference type="InterPro" id="IPR050109">
    <property type="entry name" value="HTH-type_TetR-like_transc_reg"/>
</dbReference>
<keyword evidence="5" id="KW-1185">Reference proteome</keyword>
<accession>A0AAX3AFI6</accession>
<evidence type="ECO:0000313" key="5">
    <source>
        <dbReference type="Proteomes" id="UP000830781"/>
    </source>
</evidence>
<keyword evidence="1 2" id="KW-0238">DNA-binding</keyword>
<geneLocation type="plasmid" evidence="4 5">
    <name>pDSM110277_b</name>
</geneLocation>
<dbReference type="AlphaFoldDB" id="A0AAX3AFI6"/>
<dbReference type="InterPro" id="IPR009057">
    <property type="entry name" value="Homeodomain-like_sf"/>
</dbReference>
<dbReference type="InterPro" id="IPR036271">
    <property type="entry name" value="Tet_transcr_reg_TetR-rel_C_sf"/>
</dbReference>
<dbReference type="EMBL" id="CP084961">
    <property type="protein sequence ID" value="UOA24892.1"/>
    <property type="molecule type" value="Genomic_DNA"/>
</dbReference>
<proteinExistence type="predicted"/>
<dbReference type="PANTHER" id="PTHR30055:SF226">
    <property type="entry name" value="HTH-TYPE TRANSCRIPTIONAL REGULATOR PKSA"/>
    <property type="match status" value="1"/>
</dbReference>
<name>A0AAX3AFI6_9RHOB</name>
<reference evidence="5" key="1">
    <citation type="journal article" date="2022" name="Microorganisms">
        <title>Beyond the ABCs#Discovery of Three New Plasmid Types in Rhodobacterales (RepQ, RepY, RepW).</title>
        <authorList>
            <person name="Freese H.M."/>
            <person name="Ringel V."/>
            <person name="Overmann J."/>
            <person name="Petersen J."/>
        </authorList>
    </citation>
    <scope>NUCLEOTIDE SEQUENCE [LARGE SCALE GENOMIC DNA]</scope>
    <source>
        <strain evidence="5">DSM 110277</strain>
        <plasmid evidence="5">pDSM110277_b</plasmid>
    </source>
</reference>
<dbReference type="SUPFAM" id="SSF46689">
    <property type="entry name" value="Homeodomain-like"/>
    <property type="match status" value="1"/>
</dbReference>
<sequence>MPADVTPKKRRTQVERREKAEAKLIGAATDLVARKGFDGFSLAEVGDLAGFSRGLPGHYFGSKIELQNRVAEYVVSEFYKDAAELPVRERGIQRINDLIRHYIKVSKLERVKALTFLFTQAQIEESLKKTMTRLHNQAISTLKQEIEIGIESGNIRSDVDPLLQAGVIYAFLRGQLAFAVLDTNYETVPLGEAFISNLKQSIAAK</sequence>